<evidence type="ECO:0000259" key="1">
    <source>
        <dbReference type="SMART" id="SM00382"/>
    </source>
</evidence>
<keyword evidence="2" id="KW-0614">Plasmid</keyword>
<dbReference type="PANTHER" id="PTHR43581">
    <property type="entry name" value="ATP/GTP PHOSPHATASE"/>
    <property type="match status" value="1"/>
</dbReference>
<sequence>MAIQEKQEPEKKKVKVEYRIKELHIDKLKGLENCVIKFPGDKSVTAIMGVNGSGKSTILHAISCIFKPKGASSKENNQLSDFFTPHSSPQTSNNWKDSKFHVYFREGTITNQGEKILFTEKLQSTNENEKTPITYSKDKRWTPVYARRPERESYYIGLQKLATLADNTSASRYAEYKKVDPYTPQQKEKIIKALNKILDSNYTDIFDCETTNKGYKTFVGMTKRGVEYTEHSMGAGEKRVLDIVKCIYTEDLKPNGILIIDEIDVLLHERAFHELVNLLVEESKKMCFEVVFTTHRESISKFKNKLNIISLWNIGYGVEVCPGVSADALRQLTNMEPNTVNVFVEDDLAKVVITTYLENEMLQDKVNISLFGSSENAAVVLAGLTLANHNIDTALAVLDGDYATTESERIALVNNSLSGTDKKVEKEKIRSRIFQFNLDRKDLKGSPEYNHREWLINIDESKVAEHDKQHFDYIKKHSCSIAELDDWHEYYTELKRRTGYDDIEKKVINLLCRYSDKWDFYIKDIKDEIQRCLSKI</sequence>
<dbReference type="PANTHER" id="PTHR43581:SF4">
    <property type="entry name" value="ATP_GTP PHOSPHATASE"/>
    <property type="match status" value="1"/>
</dbReference>
<evidence type="ECO:0000313" key="2">
    <source>
        <dbReference type="EMBL" id="ALT06058.1"/>
    </source>
</evidence>
<dbReference type="EMBL" id="KT937281">
    <property type="protein sequence ID" value="ALT06058.1"/>
    <property type="molecule type" value="Genomic_DNA"/>
</dbReference>
<geneLocation type="plasmid" evidence="2">
    <name>pEI2</name>
</geneLocation>
<dbReference type="Gene3D" id="3.40.50.300">
    <property type="entry name" value="P-loop containing nucleotide triphosphate hydrolases"/>
    <property type="match status" value="1"/>
</dbReference>
<reference evidence="2" key="1">
    <citation type="submission" date="2015-10" db="EMBL/GenBank/DDBJ databases">
        <title>Comparison of Edwardsiella ictaluri isolates from different hosts and geographic origins.</title>
        <authorList>
            <person name="Griffin M."/>
            <person name="Reichley S."/>
            <person name="Greenway T."/>
            <person name="Quiniou S."/>
            <person name="Ware C."/>
            <person name="Gao D."/>
            <person name="Gaunt P."/>
            <person name="Pouder D."/>
            <person name="Yanong R."/>
            <person name="Hawke J."/>
            <person name="Soto E."/>
        </authorList>
    </citation>
    <scope>NUCLEOTIDE SEQUENCE</scope>
    <source>
        <strain evidence="2">RUSVM-1</strain>
        <plasmid evidence="2">pEI2</plasmid>
    </source>
</reference>
<protein>
    <submittedName>
        <fullName evidence="2">Putative ATPase</fullName>
    </submittedName>
</protein>
<accession>A0A0U2PY72</accession>
<organism evidence="2">
    <name type="scientific">Edwardsiella ictaluri</name>
    <dbReference type="NCBI Taxonomy" id="67780"/>
    <lineage>
        <taxon>Bacteria</taxon>
        <taxon>Pseudomonadati</taxon>
        <taxon>Pseudomonadota</taxon>
        <taxon>Gammaproteobacteria</taxon>
        <taxon>Enterobacterales</taxon>
        <taxon>Hafniaceae</taxon>
        <taxon>Edwardsiella</taxon>
    </lineage>
</organism>
<feature type="domain" description="AAA+ ATPase" evidence="1">
    <location>
        <begin position="41"/>
        <end position="339"/>
    </location>
</feature>
<dbReference type="RefSeq" id="WP_172688384.1">
    <property type="nucleotide sequence ID" value="NZ_CP053783.1"/>
</dbReference>
<dbReference type="InterPro" id="IPR027417">
    <property type="entry name" value="P-loop_NTPase"/>
</dbReference>
<dbReference type="SUPFAM" id="SSF52540">
    <property type="entry name" value="P-loop containing nucleoside triphosphate hydrolases"/>
    <property type="match status" value="1"/>
</dbReference>
<dbReference type="Pfam" id="PF02463">
    <property type="entry name" value="SMC_N"/>
    <property type="match status" value="1"/>
</dbReference>
<name>A0A0U2PY72_EDWIC</name>
<dbReference type="AlphaFoldDB" id="A0A0U2PY72"/>
<dbReference type="InterPro" id="IPR003593">
    <property type="entry name" value="AAA+_ATPase"/>
</dbReference>
<dbReference type="SMART" id="SM00382">
    <property type="entry name" value="AAA"/>
    <property type="match status" value="1"/>
</dbReference>
<dbReference type="InterPro" id="IPR003395">
    <property type="entry name" value="RecF/RecN/SMC_N"/>
</dbReference>
<dbReference type="InterPro" id="IPR051396">
    <property type="entry name" value="Bact_Antivir_Def_Nuclease"/>
</dbReference>
<proteinExistence type="predicted"/>